<name>A0A8J3IXA9_9CHLR</name>
<dbReference type="AlphaFoldDB" id="A0A8J3IXA9"/>
<proteinExistence type="predicted"/>
<dbReference type="Proteomes" id="UP000597444">
    <property type="component" value="Unassembled WGS sequence"/>
</dbReference>
<reference evidence="1" key="1">
    <citation type="submission" date="2020-10" db="EMBL/GenBank/DDBJ databases">
        <title>Taxonomic study of unclassified bacteria belonging to the class Ktedonobacteria.</title>
        <authorList>
            <person name="Yabe S."/>
            <person name="Wang C.M."/>
            <person name="Zheng Y."/>
            <person name="Sakai Y."/>
            <person name="Cavaletti L."/>
            <person name="Monciardini P."/>
            <person name="Donadio S."/>
        </authorList>
    </citation>
    <scope>NUCLEOTIDE SEQUENCE</scope>
    <source>
        <strain evidence="1">ID150040</strain>
    </source>
</reference>
<organism evidence="1 2">
    <name type="scientific">Reticulibacter mediterranei</name>
    <dbReference type="NCBI Taxonomy" id="2778369"/>
    <lineage>
        <taxon>Bacteria</taxon>
        <taxon>Bacillati</taxon>
        <taxon>Chloroflexota</taxon>
        <taxon>Ktedonobacteria</taxon>
        <taxon>Ktedonobacterales</taxon>
        <taxon>Reticulibacteraceae</taxon>
        <taxon>Reticulibacter</taxon>
    </lineage>
</organism>
<evidence type="ECO:0000313" key="1">
    <source>
        <dbReference type="EMBL" id="GHO98502.1"/>
    </source>
</evidence>
<dbReference type="EMBL" id="BNJK01000002">
    <property type="protein sequence ID" value="GHO98502.1"/>
    <property type="molecule type" value="Genomic_DNA"/>
</dbReference>
<protein>
    <submittedName>
        <fullName evidence="1">Uncharacterized protein</fullName>
    </submittedName>
</protein>
<dbReference type="RefSeq" id="WP_220209235.1">
    <property type="nucleotide sequence ID" value="NZ_BNJK01000002.1"/>
</dbReference>
<comment type="caution">
    <text evidence="1">The sequence shown here is derived from an EMBL/GenBank/DDBJ whole genome shotgun (WGS) entry which is preliminary data.</text>
</comment>
<keyword evidence="2" id="KW-1185">Reference proteome</keyword>
<accession>A0A8J3IXA9</accession>
<evidence type="ECO:0000313" key="2">
    <source>
        <dbReference type="Proteomes" id="UP000597444"/>
    </source>
</evidence>
<gene>
    <name evidence="1" type="ORF">KSF_085500</name>
</gene>
<sequence length="88" mass="10115">MKDSAVFAGISLFPDQDAVIWITASREEVLGSKDAVTNDTYCRMLTKFTIDKGGKRFFKRLRLLFKDTMRYKKMRNSSHISATRIGTM</sequence>